<sequence length="133" mass="16068">MKTAEEMESFILLRSLEWANWPLFISQFAGPILLIYIPWWQLLIGIIVLNWIWALVRYRYQSIELAMLGAFLVKFKWPISIIMAIYFLLHDLTFLSFLSLFWPIWAHIILVFLTPRFDLNLIQQKFSEKIFKR</sequence>
<evidence type="ECO:0000256" key="1">
    <source>
        <dbReference type="SAM" id="Phobius"/>
    </source>
</evidence>
<accession>A0A7C3WMM5</accession>
<comment type="caution">
    <text evidence="2">The sequence shown here is derived from an EMBL/GenBank/DDBJ whole genome shotgun (WGS) entry which is preliminary data.</text>
</comment>
<keyword evidence="1" id="KW-1133">Transmembrane helix</keyword>
<keyword evidence="1" id="KW-0472">Membrane</keyword>
<evidence type="ECO:0000313" key="2">
    <source>
        <dbReference type="EMBL" id="HGB31265.1"/>
    </source>
</evidence>
<proteinExistence type="predicted"/>
<keyword evidence="1" id="KW-0812">Transmembrane</keyword>
<dbReference type="AlphaFoldDB" id="A0A7C3WMM5"/>
<organism evidence="2">
    <name type="scientific">Dictyoglomus turgidum</name>
    <dbReference type="NCBI Taxonomy" id="513050"/>
    <lineage>
        <taxon>Bacteria</taxon>
        <taxon>Pseudomonadati</taxon>
        <taxon>Dictyoglomota</taxon>
        <taxon>Dictyoglomia</taxon>
        <taxon>Dictyoglomales</taxon>
        <taxon>Dictyoglomaceae</taxon>
        <taxon>Dictyoglomus</taxon>
    </lineage>
</organism>
<reference evidence="2" key="1">
    <citation type="journal article" date="2020" name="mSystems">
        <title>Genome- and Community-Level Interaction Insights into Carbon Utilization and Element Cycling Functions of Hydrothermarchaeota in Hydrothermal Sediment.</title>
        <authorList>
            <person name="Zhou Z."/>
            <person name="Liu Y."/>
            <person name="Xu W."/>
            <person name="Pan J."/>
            <person name="Luo Z.H."/>
            <person name="Li M."/>
        </authorList>
    </citation>
    <scope>NUCLEOTIDE SEQUENCE [LARGE SCALE GENOMIC DNA]</scope>
    <source>
        <strain evidence="2">SpSt-751</strain>
    </source>
</reference>
<gene>
    <name evidence="2" type="ORF">ENV35_05255</name>
</gene>
<dbReference type="EMBL" id="DTGA01000124">
    <property type="protein sequence ID" value="HGB31265.1"/>
    <property type="molecule type" value="Genomic_DNA"/>
</dbReference>
<protein>
    <submittedName>
        <fullName evidence="2">Uncharacterized protein</fullName>
    </submittedName>
</protein>
<feature type="transmembrane region" description="Helical" evidence="1">
    <location>
        <begin position="94"/>
        <end position="113"/>
    </location>
</feature>
<feature type="transmembrane region" description="Helical" evidence="1">
    <location>
        <begin position="28"/>
        <end position="53"/>
    </location>
</feature>
<feature type="transmembrane region" description="Helical" evidence="1">
    <location>
        <begin position="65"/>
        <end position="88"/>
    </location>
</feature>
<name>A0A7C3WMM5_9BACT</name>